<organism evidence="5">
    <name type="scientific">freshwater metagenome</name>
    <dbReference type="NCBI Taxonomy" id="449393"/>
    <lineage>
        <taxon>unclassified sequences</taxon>
        <taxon>metagenomes</taxon>
        <taxon>ecological metagenomes</taxon>
    </lineage>
</organism>
<name>A0A6J7H1Q7_9ZZZZ</name>
<sequence>MENHEIQDLKNQLAALQNQLNQLETAGDPERASRRNMLRLAGGAAVGAVAGGLAFGAQPASAAGLLADKVEKGIDNAVTSPTILSGAGFTPVDGKGILHITDDISVTNTNSILAGITISANDVKISTGLAVYASDYGAKLDSPIPLKLMDSSSSAAPTVASGYKGQFKVVGSDLWYAVAGSLTSNSARWRKVASLHTNLNRESAPPRTLSTAAAKGDLVLDSNGNFWLCTVAGTPGTWTQLGTPQFVAIDPIRAYDSRKTAYATNGVMAPNSSRVISVADAHDSEGVVTTPNVVPIGATAVAFNITATGANGGNFFSVNPGDAASFTASTVNFAAGLDIANASVVKLDSSRQIKVFCGADVGSANVIVDIVGYYQ</sequence>
<evidence type="ECO:0000313" key="2">
    <source>
        <dbReference type="EMBL" id="CAB4764743.1"/>
    </source>
</evidence>
<dbReference type="EMBL" id="CAEZZP010000013">
    <property type="protein sequence ID" value="CAB4764743.1"/>
    <property type="molecule type" value="Genomic_DNA"/>
</dbReference>
<reference evidence="5" key="1">
    <citation type="submission" date="2020-05" db="EMBL/GenBank/DDBJ databases">
        <authorList>
            <person name="Chiriac C."/>
            <person name="Salcher M."/>
            <person name="Ghai R."/>
            <person name="Kavagutti S V."/>
        </authorList>
    </citation>
    <scope>NUCLEOTIDE SEQUENCE</scope>
</reference>
<dbReference type="EMBL" id="CAFAAL010000102">
    <property type="protein sequence ID" value="CAB4809401.1"/>
    <property type="molecule type" value="Genomic_DNA"/>
</dbReference>
<protein>
    <submittedName>
        <fullName evidence="5">Unannotated protein</fullName>
    </submittedName>
</protein>
<evidence type="ECO:0000313" key="3">
    <source>
        <dbReference type="EMBL" id="CAB4809401.1"/>
    </source>
</evidence>
<dbReference type="AlphaFoldDB" id="A0A6J7H1Q7"/>
<evidence type="ECO:0000313" key="5">
    <source>
        <dbReference type="EMBL" id="CAB4910410.1"/>
    </source>
</evidence>
<evidence type="ECO:0000313" key="1">
    <source>
        <dbReference type="EMBL" id="CAB4725602.1"/>
    </source>
</evidence>
<accession>A0A6J7H1Q7</accession>
<evidence type="ECO:0000313" key="6">
    <source>
        <dbReference type="EMBL" id="CAB5021932.1"/>
    </source>
</evidence>
<dbReference type="EMBL" id="CAFBMF010000125">
    <property type="protein sequence ID" value="CAB4910410.1"/>
    <property type="molecule type" value="Genomic_DNA"/>
</dbReference>
<dbReference type="EMBL" id="CAEZYH010000068">
    <property type="protein sequence ID" value="CAB4725602.1"/>
    <property type="molecule type" value="Genomic_DNA"/>
</dbReference>
<proteinExistence type="predicted"/>
<dbReference type="PROSITE" id="PS51318">
    <property type="entry name" value="TAT"/>
    <property type="match status" value="1"/>
</dbReference>
<gene>
    <name evidence="1" type="ORF">UFOPK2658_01375</name>
    <name evidence="2" type="ORF">UFOPK2880_00376</name>
    <name evidence="3" type="ORF">UFOPK3004_01130</name>
    <name evidence="4" type="ORF">UFOPK3304_00737</name>
    <name evidence="5" type="ORF">UFOPK3494_01488</name>
    <name evidence="6" type="ORF">UFOPK4134_00331</name>
</gene>
<evidence type="ECO:0000313" key="4">
    <source>
        <dbReference type="EMBL" id="CAB4866063.1"/>
    </source>
</evidence>
<dbReference type="EMBL" id="CAFBPS010000012">
    <property type="protein sequence ID" value="CAB5021932.1"/>
    <property type="molecule type" value="Genomic_DNA"/>
</dbReference>
<dbReference type="EMBL" id="CAFBLJ010000029">
    <property type="protein sequence ID" value="CAB4866063.1"/>
    <property type="molecule type" value="Genomic_DNA"/>
</dbReference>
<dbReference type="InterPro" id="IPR006311">
    <property type="entry name" value="TAT_signal"/>
</dbReference>